<feature type="compositionally biased region" description="Gly residues" evidence="1">
    <location>
        <begin position="13"/>
        <end position="24"/>
    </location>
</feature>
<dbReference type="Proteomes" id="UP000287651">
    <property type="component" value="Unassembled WGS sequence"/>
</dbReference>
<evidence type="ECO:0000256" key="1">
    <source>
        <dbReference type="SAM" id="MobiDB-lite"/>
    </source>
</evidence>
<dbReference type="AlphaFoldDB" id="A0A427AZM7"/>
<feature type="compositionally biased region" description="Basic and acidic residues" evidence="1">
    <location>
        <begin position="70"/>
        <end position="82"/>
    </location>
</feature>
<comment type="caution">
    <text evidence="2">The sequence shown here is derived from an EMBL/GenBank/DDBJ whole genome shotgun (WGS) entry which is preliminary data.</text>
</comment>
<feature type="region of interest" description="Disordered" evidence="1">
    <location>
        <begin position="1"/>
        <end position="27"/>
    </location>
</feature>
<name>A0A427AZM7_ENSVE</name>
<organism evidence="2 3">
    <name type="scientific">Ensete ventricosum</name>
    <name type="common">Abyssinian banana</name>
    <name type="synonym">Musa ensete</name>
    <dbReference type="NCBI Taxonomy" id="4639"/>
    <lineage>
        <taxon>Eukaryota</taxon>
        <taxon>Viridiplantae</taxon>
        <taxon>Streptophyta</taxon>
        <taxon>Embryophyta</taxon>
        <taxon>Tracheophyta</taxon>
        <taxon>Spermatophyta</taxon>
        <taxon>Magnoliopsida</taxon>
        <taxon>Liliopsida</taxon>
        <taxon>Zingiberales</taxon>
        <taxon>Musaceae</taxon>
        <taxon>Ensete</taxon>
    </lineage>
</organism>
<accession>A0A427AZM7</accession>
<gene>
    <name evidence="2" type="ORF">B296_00020113</name>
</gene>
<reference evidence="2 3" key="1">
    <citation type="journal article" date="2014" name="Agronomy (Basel)">
        <title>A Draft Genome Sequence for Ensete ventricosum, the Drought-Tolerant Tree Against Hunger.</title>
        <authorList>
            <person name="Harrison J."/>
            <person name="Moore K.A."/>
            <person name="Paszkiewicz K."/>
            <person name="Jones T."/>
            <person name="Grant M."/>
            <person name="Ambacheew D."/>
            <person name="Muzemil S."/>
            <person name="Studholme D.J."/>
        </authorList>
    </citation>
    <scope>NUCLEOTIDE SEQUENCE [LARGE SCALE GENOMIC DNA]</scope>
</reference>
<proteinExistence type="predicted"/>
<evidence type="ECO:0000313" key="2">
    <source>
        <dbReference type="EMBL" id="RRT81700.1"/>
    </source>
</evidence>
<dbReference type="EMBL" id="AMZH03000847">
    <property type="protein sequence ID" value="RRT81700.1"/>
    <property type="molecule type" value="Genomic_DNA"/>
</dbReference>
<sequence>MRATRGMRTAEARGGGLRSGGGGRRGTRLRIMGVENSGRWASKKKGVDSRGRTTECRQCQSEGVACAYDGERKAPPEEKEGGVRGGIKKRGGML</sequence>
<evidence type="ECO:0000313" key="3">
    <source>
        <dbReference type="Proteomes" id="UP000287651"/>
    </source>
</evidence>
<protein>
    <submittedName>
        <fullName evidence="2">Uncharacterized protein</fullName>
    </submittedName>
</protein>
<feature type="region of interest" description="Disordered" evidence="1">
    <location>
        <begin position="70"/>
        <end position="94"/>
    </location>
</feature>